<dbReference type="eggNOG" id="KOG0017">
    <property type="taxonomic scope" value="Eukaryota"/>
</dbReference>
<sequence>MHQCKSLTTPVDTGTKLVNGTEDSEYVDKTEYQSLVGSLLYLSMRTRPDITYAVSVTARFCSNPTTQHMTAVKRILRYLRGTTHYGLLYKRGGSKDLIGYSDSDWGGDRNDCKSTSGFLFQLGGTAITWQSKKQTCVALSTAEAEYIALAGAAQEAVWLKHLYQEIADTPDKPVLINEDNQAAIAISRNPQYHGRVKHIDIKYHFIREQVHNCNIELEYCRTSEMIADMLTKGLGRVQLQKLRELAGIKELTVCK</sequence>
<protein>
    <recommendedName>
        <fullName evidence="2">Reverse transcriptase Ty1/copia-type domain-containing protein</fullName>
    </recommendedName>
</protein>
<organism evidence="1">
    <name type="scientific">Amphimedon queenslandica</name>
    <name type="common">Sponge</name>
    <dbReference type="NCBI Taxonomy" id="400682"/>
    <lineage>
        <taxon>Eukaryota</taxon>
        <taxon>Metazoa</taxon>
        <taxon>Porifera</taxon>
        <taxon>Demospongiae</taxon>
        <taxon>Heteroscleromorpha</taxon>
        <taxon>Haplosclerida</taxon>
        <taxon>Niphatidae</taxon>
        <taxon>Amphimedon</taxon>
    </lineage>
</organism>
<dbReference type="PANTHER" id="PTHR11439:SF483">
    <property type="entry name" value="PEPTIDE SYNTHASE GLIP-LIKE, PUTATIVE (AFU_ORTHOLOGUE AFUA_3G12920)-RELATED"/>
    <property type="match status" value="1"/>
</dbReference>
<dbReference type="SUPFAM" id="SSF56672">
    <property type="entry name" value="DNA/RNA polymerases"/>
    <property type="match status" value="1"/>
</dbReference>
<accession>A0A1X7U3D2</accession>
<dbReference type="AlphaFoldDB" id="A0A1X7U3D2"/>
<dbReference type="InterPro" id="IPR043502">
    <property type="entry name" value="DNA/RNA_pol_sf"/>
</dbReference>
<proteinExistence type="predicted"/>
<dbReference type="CDD" id="cd09272">
    <property type="entry name" value="RNase_HI_RT_Ty1"/>
    <property type="match status" value="1"/>
</dbReference>
<dbReference type="STRING" id="400682.A0A1X7U3D2"/>
<name>A0A1X7U3D2_AMPQE</name>
<dbReference type="OMA" id="NIEITHC"/>
<dbReference type="EnsemblMetazoa" id="Aqu2.1.22275_001">
    <property type="protein sequence ID" value="Aqu2.1.22275_001"/>
    <property type="gene ID" value="Aqu2.1.22275"/>
</dbReference>
<evidence type="ECO:0008006" key="2">
    <source>
        <dbReference type="Google" id="ProtNLM"/>
    </source>
</evidence>
<dbReference type="PANTHER" id="PTHR11439">
    <property type="entry name" value="GAG-POL-RELATED RETROTRANSPOSON"/>
    <property type="match status" value="1"/>
</dbReference>
<dbReference type="InParanoid" id="A0A1X7U3D2"/>
<evidence type="ECO:0000313" key="1">
    <source>
        <dbReference type="EnsemblMetazoa" id="Aqu2.1.22275_001"/>
    </source>
</evidence>
<reference evidence="1" key="1">
    <citation type="submission" date="2017-05" db="UniProtKB">
        <authorList>
            <consortium name="EnsemblMetazoa"/>
        </authorList>
    </citation>
    <scope>IDENTIFICATION</scope>
</reference>